<dbReference type="Proteomes" id="UP001465976">
    <property type="component" value="Unassembled WGS sequence"/>
</dbReference>
<dbReference type="InterPro" id="IPR037523">
    <property type="entry name" value="VOC_core"/>
</dbReference>
<name>A0ABR3ERN4_9AGAR</name>
<dbReference type="PANTHER" id="PTHR35006">
    <property type="entry name" value="GLYOXALASE FAMILY PROTEIN (AFU_ORTHOLOGUE AFUA_5G14830)"/>
    <property type="match status" value="1"/>
</dbReference>
<proteinExistence type="predicted"/>
<gene>
    <name evidence="2" type="ORF">V5O48_016461</name>
</gene>
<reference evidence="2 3" key="1">
    <citation type="submission" date="2024-02" db="EMBL/GenBank/DDBJ databases">
        <title>A draft genome for the cacao thread blight pathogen Marasmius crinis-equi.</title>
        <authorList>
            <person name="Cohen S.P."/>
            <person name="Baruah I.K."/>
            <person name="Amoako-Attah I."/>
            <person name="Bukari Y."/>
            <person name="Meinhardt L.W."/>
            <person name="Bailey B.A."/>
        </authorList>
    </citation>
    <scope>NUCLEOTIDE SEQUENCE [LARGE SCALE GENOMIC DNA]</scope>
    <source>
        <strain evidence="2 3">GH-76</strain>
    </source>
</reference>
<accession>A0ABR3ERN4</accession>
<dbReference type="SUPFAM" id="SSF54593">
    <property type="entry name" value="Glyoxalase/Bleomycin resistance protein/Dihydroxybiphenyl dioxygenase"/>
    <property type="match status" value="1"/>
</dbReference>
<dbReference type="Gene3D" id="3.10.180.10">
    <property type="entry name" value="2,3-Dihydroxybiphenyl 1,2-Dioxygenase, domain 1"/>
    <property type="match status" value="1"/>
</dbReference>
<dbReference type="PROSITE" id="PS51819">
    <property type="entry name" value="VOC"/>
    <property type="match status" value="1"/>
</dbReference>
<dbReference type="CDD" id="cd07262">
    <property type="entry name" value="VOC_like"/>
    <property type="match status" value="1"/>
</dbReference>
<evidence type="ECO:0000259" key="1">
    <source>
        <dbReference type="PROSITE" id="PS51819"/>
    </source>
</evidence>
<feature type="domain" description="VOC" evidence="1">
    <location>
        <begin position="2"/>
        <end position="133"/>
    </location>
</feature>
<keyword evidence="3" id="KW-1185">Reference proteome</keyword>
<dbReference type="InterPro" id="IPR029068">
    <property type="entry name" value="Glyas_Bleomycin-R_OHBP_Dase"/>
</dbReference>
<evidence type="ECO:0000313" key="2">
    <source>
        <dbReference type="EMBL" id="KAL0565564.1"/>
    </source>
</evidence>
<sequence>MAIDHTGIHVPASQRAAVVAWHEAALEPIGYKKTRKYDNEEIIGFSDPDTVPLANGYTKCDWWINGNSNEETHYTGHYAFSVEDHATVDVFYKTAIAADGKDNGAPGLRPYQPNYYAAFVFDPVGNNIEVICQLSGEGNRESVVPHPAED</sequence>
<organism evidence="2 3">
    <name type="scientific">Marasmius crinis-equi</name>
    <dbReference type="NCBI Taxonomy" id="585013"/>
    <lineage>
        <taxon>Eukaryota</taxon>
        <taxon>Fungi</taxon>
        <taxon>Dikarya</taxon>
        <taxon>Basidiomycota</taxon>
        <taxon>Agaricomycotina</taxon>
        <taxon>Agaricomycetes</taxon>
        <taxon>Agaricomycetidae</taxon>
        <taxon>Agaricales</taxon>
        <taxon>Marasmiineae</taxon>
        <taxon>Marasmiaceae</taxon>
        <taxon>Marasmius</taxon>
    </lineage>
</organism>
<dbReference type="EMBL" id="JBAHYK010002211">
    <property type="protein sequence ID" value="KAL0565564.1"/>
    <property type="molecule type" value="Genomic_DNA"/>
</dbReference>
<comment type="caution">
    <text evidence="2">The sequence shown here is derived from an EMBL/GenBank/DDBJ whole genome shotgun (WGS) entry which is preliminary data.</text>
</comment>
<evidence type="ECO:0000313" key="3">
    <source>
        <dbReference type="Proteomes" id="UP001465976"/>
    </source>
</evidence>
<protein>
    <recommendedName>
        <fullName evidence="1">VOC domain-containing protein</fullName>
    </recommendedName>
</protein>
<dbReference type="PANTHER" id="PTHR35006:SF2">
    <property type="entry name" value="GLYOXALASE FAMILY PROTEIN (AFU_ORTHOLOGUE AFUA_5G14830)"/>
    <property type="match status" value="1"/>
</dbReference>